<proteinExistence type="predicted"/>
<dbReference type="Pfam" id="PF06985">
    <property type="entry name" value="HET"/>
    <property type="match status" value="1"/>
</dbReference>
<organism evidence="2 3">
    <name type="scientific">Fusarium austroafricanum</name>
    <dbReference type="NCBI Taxonomy" id="2364996"/>
    <lineage>
        <taxon>Eukaryota</taxon>
        <taxon>Fungi</taxon>
        <taxon>Dikarya</taxon>
        <taxon>Ascomycota</taxon>
        <taxon>Pezizomycotina</taxon>
        <taxon>Sordariomycetes</taxon>
        <taxon>Hypocreomycetidae</taxon>
        <taxon>Hypocreales</taxon>
        <taxon>Nectriaceae</taxon>
        <taxon>Fusarium</taxon>
        <taxon>Fusarium concolor species complex</taxon>
    </lineage>
</organism>
<comment type="caution">
    <text evidence="2">The sequence shown here is derived from an EMBL/GenBank/DDBJ whole genome shotgun (WGS) entry which is preliminary data.</text>
</comment>
<keyword evidence="3" id="KW-1185">Reference proteome</keyword>
<protein>
    <submittedName>
        <fullName evidence="2">Putative ankyrin and HET domain protein</fullName>
    </submittedName>
</protein>
<dbReference type="OrthoDB" id="2157530at2759"/>
<accession>A0A8H4KNT8</accession>
<name>A0A8H4KNT8_9HYPO</name>
<evidence type="ECO:0000259" key="1">
    <source>
        <dbReference type="Pfam" id="PF06985"/>
    </source>
</evidence>
<dbReference type="Proteomes" id="UP000605986">
    <property type="component" value="Unassembled WGS sequence"/>
</dbReference>
<dbReference type="AlphaFoldDB" id="A0A8H4KNT8"/>
<dbReference type="EMBL" id="JAADJG010000158">
    <property type="protein sequence ID" value="KAF4453281.1"/>
    <property type="molecule type" value="Genomic_DNA"/>
</dbReference>
<dbReference type="PANTHER" id="PTHR24148">
    <property type="entry name" value="ANKYRIN REPEAT DOMAIN-CONTAINING PROTEIN 39 HOMOLOG-RELATED"/>
    <property type="match status" value="1"/>
</dbReference>
<feature type="domain" description="Heterokaryon incompatibility" evidence="1">
    <location>
        <begin position="65"/>
        <end position="256"/>
    </location>
</feature>
<dbReference type="PANTHER" id="PTHR24148:SF73">
    <property type="entry name" value="HET DOMAIN PROTEIN (AFU_ORTHOLOGUE AFUA_8G01020)"/>
    <property type="match status" value="1"/>
</dbReference>
<evidence type="ECO:0000313" key="2">
    <source>
        <dbReference type="EMBL" id="KAF4453281.1"/>
    </source>
</evidence>
<reference evidence="2" key="1">
    <citation type="submission" date="2020-01" db="EMBL/GenBank/DDBJ databases">
        <title>Identification and distribution of gene clusters putatively required for synthesis of sphingolipid metabolism inhibitors in phylogenetically diverse species of the filamentous fungus Fusarium.</title>
        <authorList>
            <person name="Kim H.-S."/>
            <person name="Busman M."/>
            <person name="Brown D.W."/>
            <person name="Divon H."/>
            <person name="Uhlig S."/>
            <person name="Proctor R.H."/>
        </authorList>
    </citation>
    <scope>NUCLEOTIDE SEQUENCE</scope>
    <source>
        <strain evidence="2">NRRL 53441</strain>
    </source>
</reference>
<evidence type="ECO:0000313" key="3">
    <source>
        <dbReference type="Proteomes" id="UP000605986"/>
    </source>
</evidence>
<dbReference type="InterPro" id="IPR052895">
    <property type="entry name" value="HetReg/Transcr_Mod"/>
</dbReference>
<gene>
    <name evidence="2" type="ORF">F53441_4011</name>
</gene>
<dbReference type="InterPro" id="IPR010730">
    <property type="entry name" value="HET"/>
</dbReference>
<sequence length="758" mass="85511">MDIQPATWTQVFRCFEHTPLSRDRIRLLKIQDSLLGDNPPQHPTEFQADIHVSFEEHDISECPPYIALSYTWGYATQFVDPTGVDTRDSADQPIFCQGGTLWSSPNLLDALRHLRMNQQRRKRHPNSTSAAGAWADLSGMKSELYWIDSLCINLDNLVERSAQVALVGQIYKQATLCLVWLGGKDDFAQVAMNLAAKVWHESSTEETTKSRAPGCRDELLQQKAQRLLHDVSEDVFQALAIFFSRTWFSRLWVVQEVVLPPVVWAQCGDLSIEFTRLMNLGRLLMHGTDFTTMTFDRVLKLKTLGIDLHEDEDAYFYINTPSFLAAVGDIRSELKVGKQRDFANLTQTFEKLDTSELRDCVYSILAITAEFSPKPGQSPVITPNYNLPVNRVFIEAVAAISRHKNDLSFLSLANGQRRKSIPNLPSWCPDFSCCMVRPYFPKNHGTKDQVSKLISEWKTPNQKALDIEISDNRLNVEGLLYDTVTCVPRGDHQDPSVQSIASLLDFAFGLGINLAESLDSMWTTILRIHADSMAAISPPDDETHTEESAQQVTHVQHELDFMIHETEKLRRVVQRIRQSDPRIPLSLPADSTLSWLSNTLKDLGPEKTYADLNNVRNQAADLELRLIPHRAQEAGVEGQLKDLMNFCATCAMCSQIEYDHLLHLVDMIFLPASDDPFPKSSMYSTRSCQLGVVQALVVPGDEVWLLNGFDVPVVLRPTEKGMYSFCGVTYIRGSLKAENLEMHRPASGGPIMRKITIE</sequence>